<protein>
    <recommendedName>
        <fullName evidence="3">TonB C-terminal domain-containing protein</fullName>
    </recommendedName>
</protein>
<evidence type="ECO:0000313" key="1">
    <source>
        <dbReference type="EMBL" id="APZ42023.1"/>
    </source>
</evidence>
<gene>
    <name evidence="1" type="ORF">BW247_02010</name>
</gene>
<dbReference type="EMBL" id="CP019434">
    <property type="protein sequence ID" value="APZ42023.1"/>
    <property type="molecule type" value="Genomic_DNA"/>
</dbReference>
<proteinExistence type="predicted"/>
<dbReference type="KEGG" id="afy:BW247_02010"/>
<evidence type="ECO:0000313" key="2">
    <source>
        <dbReference type="Proteomes" id="UP000243807"/>
    </source>
</evidence>
<organism evidence="1 2">
    <name type="scientific">Acidihalobacter ferrooxydans</name>
    <dbReference type="NCBI Taxonomy" id="1765967"/>
    <lineage>
        <taxon>Bacteria</taxon>
        <taxon>Pseudomonadati</taxon>
        <taxon>Pseudomonadota</taxon>
        <taxon>Gammaproteobacteria</taxon>
        <taxon>Chromatiales</taxon>
        <taxon>Ectothiorhodospiraceae</taxon>
        <taxon>Acidihalobacter</taxon>
    </lineage>
</organism>
<dbReference type="AlphaFoldDB" id="A0A1P8UDW9"/>
<sequence>MPGVIQQERAHRVAMYMREVDGILGHSLRIQRVQDEAAKMKEAGHPVPLSTGWCDAVAVVRYDGKVVGVRDTQCASQELESEMRRAIMNASPLPPPPLIDHKEAYVYVRLYAPVATPGVDGN</sequence>
<keyword evidence="2" id="KW-1185">Reference proteome</keyword>
<name>A0A1P8UDW9_9GAMM</name>
<evidence type="ECO:0008006" key="3">
    <source>
        <dbReference type="Google" id="ProtNLM"/>
    </source>
</evidence>
<dbReference type="Proteomes" id="UP000243807">
    <property type="component" value="Chromosome"/>
</dbReference>
<reference evidence="1 2" key="1">
    <citation type="submission" date="2017-01" db="EMBL/GenBank/DDBJ databases">
        <title>Draft sequence of Acidihalobacter ferrooxidans strain DSM 14175 (strain V8).</title>
        <authorList>
            <person name="Khaleque H.N."/>
            <person name="Ramsay J.P."/>
            <person name="Murphy R.J.T."/>
            <person name="Kaksonen A.H."/>
            <person name="Boxall N.J."/>
            <person name="Watkin E.L.J."/>
        </authorList>
    </citation>
    <scope>NUCLEOTIDE SEQUENCE [LARGE SCALE GENOMIC DNA]</scope>
    <source>
        <strain evidence="1 2">V8</strain>
    </source>
</reference>
<accession>A0A1P8UDW9</accession>